<gene>
    <name evidence="1" type="ORF">ALNOE001_06740</name>
</gene>
<evidence type="ECO:0000313" key="1">
    <source>
        <dbReference type="EMBL" id="RBQ23785.1"/>
    </source>
</evidence>
<dbReference type="EMBL" id="NIZT01000019">
    <property type="protein sequence ID" value="RBQ23785.1"/>
    <property type="molecule type" value="Genomic_DNA"/>
</dbReference>
<reference evidence="1 2" key="1">
    <citation type="submission" date="2018-06" db="EMBL/GenBank/DDBJ databases">
        <title>Genomic insight into two independent archaeal endosymbiosis events.</title>
        <authorList>
            <person name="Lind A.E."/>
            <person name="Lewis W.H."/>
            <person name="Spang A."/>
            <person name="Guy L."/>
            <person name="Embley M.T."/>
            <person name="Ettema T.J.G."/>
        </authorList>
    </citation>
    <scope>NUCLEOTIDE SEQUENCE [LARGE SCALE GENOMIC DNA]</scope>
    <source>
        <strain evidence="1">NOE</strain>
    </source>
</reference>
<organism evidence="1 2">
    <name type="scientific">Candidatus Methanobinarius endosymbioticus</name>
    <dbReference type="NCBI Taxonomy" id="2006182"/>
    <lineage>
        <taxon>Archaea</taxon>
        <taxon>Methanobacteriati</taxon>
        <taxon>Methanobacteriota</taxon>
        <taxon>Methanomada group</taxon>
        <taxon>Methanobacteria</taxon>
        <taxon>Methanobacteriales</taxon>
        <taxon>Methanobacteriaceae</taxon>
        <taxon>Candidatus Methanobinarius</taxon>
    </lineage>
</organism>
<dbReference type="AlphaFoldDB" id="A0A366MC63"/>
<evidence type="ECO:0000313" key="2">
    <source>
        <dbReference type="Proteomes" id="UP000253099"/>
    </source>
</evidence>
<keyword evidence="2" id="KW-1185">Reference proteome</keyword>
<sequence>MKDGIEIGRGFTDSNGQITITYLWIKMEV</sequence>
<dbReference type="Proteomes" id="UP000253099">
    <property type="component" value="Unassembled WGS sequence"/>
</dbReference>
<comment type="caution">
    <text evidence="1">The sequence shown here is derived from an EMBL/GenBank/DDBJ whole genome shotgun (WGS) entry which is preliminary data.</text>
</comment>
<name>A0A366MC63_9EURY</name>
<proteinExistence type="predicted"/>
<accession>A0A366MC63</accession>
<protein>
    <submittedName>
        <fullName evidence="1">Uncharacterized protein</fullName>
    </submittedName>
</protein>